<dbReference type="Proteomes" id="UP000683428">
    <property type="component" value="Chromosome"/>
</dbReference>
<dbReference type="GO" id="GO:0005829">
    <property type="term" value="C:cytosol"/>
    <property type="evidence" value="ECO:0007669"/>
    <property type="project" value="TreeGrafter"/>
</dbReference>
<dbReference type="PANTHER" id="PTHR24567">
    <property type="entry name" value="CRP FAMILY TRANSCRIPTIONAL REGULATORY PROTEIN"/>
    <property type="match status" value="1"/>
</dbReference>
<proteinExistence type="predicted"/>
<dbReference type="Pfam" id="PF00027">
    <property type="entry name" value="cNMP_binding"/>
    <property type="match status" value="1"/>
</dbReference>
<dbReference type="PROSITE" id="PS50042">
    <property type="entry name" value="CNMP_BINDING_3"/>
    <property type="match status" value="1"/>
</dbReference>
<dbReference type="EMBL" id="CP064782">
    <property type="protein sequence ID" value="QWT50521.1"/>
    <property type="molecule type" value="Genomic_DNA"/>
</dbReference>
<dbReference type="InterPro" id="IPR000595">
    <property type="entry name" value="cNMP-bd_dom"/>
</dbReference>
<dbReference type="SMART" id="SM00419">
    <property type="entry name" value="HTH_CRP"/>
    <property type="match status" value="1"/>
</dbReference>
<dbReference type="InterPro" id="IPR012318">
    <property type="entry name" value="HTH_CRP"/>
</dbReference>
<accession>A0A975XW47</accession>
<protein>
    <submittedName>
        <fullName evidence="3">Crp/Fnr family transcriptional regulator</fullName>
    </submittedName>
</protein>
<dbReference type="Pfam" id="PF13545">
    <property type="entry name" value="HTH_Crp_2"/>
    <property type="match status" value="1"/>
</dbReference>
<evidence type="ECO:0000259" key="2">
    <source>
        <dbReference type="PROSITE" id="PS51063"/>
    </source>
</evidence>
<dbReference type="SMART" id="SM00100">
    <property type="entry name" value="cNMP"/>
    <property type="match status" value="1"/>
</dbReference>
<keyword evidence="4" id="KW-1185">Reference proteome</keyword>
<gene>
    <name evidence="3" type="ORF">Azoinq_10305</name>
</gene>
<dbReference type="PANTHER" id="PTHR24567:SF26">
    <property type="entry name" value="REGULATORY PROTEIN YEIL"/>
    <property type="match status" value="1"/>
</dbReference>
<feature type="domain" description="Cyclic nucleotide-binding" evidence="1">
    <location>
        <begin position="18"/>
        <end position="138"/>
    </location>
</feature>
<evidence type="ECO:0000313" key="3">
    <source>
        <dbReference type="EMBL" id="QWT50521.1"/>
    </source>
</evidence>
<name>A0A975XW47_9RHOO</name>
<feature type="domain" description="HTH crp-type" evidence="2">
    <location>
        <begin position="152"/>
        <end position="223"/>
    </location>
</feature>
<evidence type="ECO:0000259" key="1">
    <source>
        <dbReference type="PROSITE" id="PS50042"/>
    </source>
</evidence>
<dbReference type="GO" id="GO:0003700">
    <property type="term" value="F:DNA-binding transcription factor activity"/>
    <property type="evidence" value="ECO:0007669"/>
    <property type="project" value="TreeGrafter"/>
</dbReference>
<evidence type="ECO:0000313" key="4">
    <source>
        <dbReference type="Proteomes" id="UP000683428"/>
    </source>
</evidence>
<dbReference type="KEGG" id="aiq:Azoinq_10305"/>
<sequence length="230" mass="25279">MPMSAPLDIPTLLARVPLFQGLSPEELAPIARGTREMGAAKGQILFHKGDPCNGMHLVVYGQVKLAITSPQGGEKVVEVLSQGQTFGEALMFAEKPYIVYGQTLADSQLLFIAKEALFAELDREPRLGRKMIAGLSRRLHQMVTDVAAYTLQSGRQRVIGFLLRDLPEQEAGGPVTLHLSTSKGVLASRLNLTQEHFSRILHELAEAGLIRVEGRHIHIPDGEALRRYDL</sequence>
<dbReference type="CDD" id="cd00038">
    <property type="entry name" value="CAP_ED"/>
    <property type="match status" value="1"/>
</dbReference>
<reference evidence="3" key="1">
    <citation type="submission" date="2020-11" db="EMBL/GenBank/DDBJ databases">
        <title>Azospira inquinata sp. nov.</title>
        <authorList>
            <person name="Moe W.M."/>
            <person name="Mikes M.C."/>
        </authorList>
    </citation>
    <scope>NUCLEOTIDE SEQUENCE</scope>
    <source>
        <strain evidence="3">Azo-3</strain>
    </source>
</reference>
<organism evidence="3 4">
    <name type="scientific">Azospira inquinata</name>
    <dbReference type="NCBI Taxonomy" id="2785627"/>
    <lineage>
        <taxon>Bacteria</taxon>
        <taxon>Pseudomonadati</taxon>
        <taxon>Pseudomonadota</taxon>
        <taxon>Betaproteobacteria</taxon>
        <taxon>Rhodocyclales</taxon>
        <taxon>Rhodocyclaceae</taxon>
        <taxon>Azospira</taxon>
    </lineage>
</organism>
<dbReference type="GO" id="GO:0003677">
    <property type="term" value="F:DNA binding"/>
    <property type="evidence" value="ECO:0007669"/>
    <property type="project" value="InterPro"/>
</dbReference>
<dbReference type="AlphaFoldDB" id="A0A975XW47"/>
<dbReference type="PROSITE" id="PS51063">
    <property type="entry name" value="HTH_CRP_2"/>
    <property type="match status" value="1"/>
</dbReference>
<dbReference type="InterPro" id="IPR050397">
    <property type="entry name" value="Env_Response_Regulators"/>
</dbReference>